<evidence type="ECO:0000259" key="4">
    <source>
        <dbReference type="PROSITE" id="PS50118"/>
    </source>
</evidence>
<protein>
    <recommendedName>
        <fullName evidence="4">HMG box domain-containing protein</fullName>
    </recommendedName>
</protein>
<dbReference type="Pfam" id="PF00505">
    <property type="entry name" value="HMG_box"/>
    <property type="match status" value="1"/>
</dbReference>
<dbReference type="EMBL" id="JAJAGQ010000024">
    <property type="protein sequence ID" value="KAJ8526994.1"/>
    <property type="molecule type" value="Genomic_DNA"/>
</dbReference>
<dbReference type="AlphaFoldDB" id="A0A9Q1L4F0"/>
<feature type="coiled-coil region" evidence="2">
    <location>
        <begin position="59"/>
        <end position="97"/>
    </location>
</feature>
<evidence type="ECO:0000313" key="5">
    <source>
        <dbReference type="EMBL" id="KAJ8526994.1"/>
    </source>
</evidence>
<dbReference type="Gene3D" id="1.10.30.10">
    <property type="entry name" value="High mobility group box domain"/>
    <property type="match status" value="1"/>
</dbReference>
<evidence type="ECO:0000256" key="2">
    <source>
        <dbReference type="SAM" id="Coils"/>
    </source>
</evidence>
<dbReference type="GO" id="GO:0003677">
    <property type="term" value="F:DNA binding"/>
    <property type="evidence" value="ECO:0007669"/>
    <property type="project" value="UniProtKB-UniRule"/>
</dbReference>
<accession>A0A9Q1L4F0</accession>
<sequence length="100" mass="11884">MKENRQNKKQKEDNVDPNKPKKPASSFFRFSREERKKLVEERPGINNSTINALISLKWKELIEEEKQVWNNQAAEAMEAYKKEMKEYNKTAAENQNNINK</sequence>
<evidence type="ECO:0000313" key="6">
    <source>
        <dbReference type="Proteomes" id="UP001152561"/>
    </source>
</evidence>
<feature type="compositionally biased region" description="Basic and acidic residues" evidence="3">
    <location>
        <begin position="1"/>
        <end position="19"/>
    </location>
</feature>
<dbReference type="Proteomes" id="UP001152561">
    <property type="component" value="Unassembled WGS sequence"/>
</dbReference>
<dbReference type="GO" id="GO:0005634">
    <property type="term" value="C:nucleus"/>
    <property type="evidence" value="ECO:0007669"/>
    <property type="project" value="UniProtKB-UniRule"/>
</dbReference>
<organism evidence="5 6">
    <name type="scientific">Anisodus acutangulus</name>
    <dbReference type="NCBI Taxonomy" id="402998"/>
    <lineage>
        <taxon>Eukaryota</taxon>
        <taxon>Viridiplantae</taxon>
        <taxon>Streptophyta</taxon>
        <taxon>Embryophyta</taxon>
        <taxon>Tracheophyta</taxon>
        <taxon>Spermatophyta</taxon>
        <taxon>Magnoliopsida</taxon>
        <taxon>eudicotyledons</taxon>
        <taxon>Gunneridae</taxon>
        <taxon>Pentapetalae</taxon>
        <taxon>asterids</taxon>
        <taxon>lamiids</taxon>
        <taxon>Solanales</taxon>
        <taxon>Solanaceae</taxon>
        <taxon>Solanoideae</taxon>
        <taxon>Hyoscyameae</taxon>
        <taxon>Anisodus</taxon>
    </lineage>
</organism>
<comment type="caution">
    <text evidence="5">The sequence shown here is derived from an EMBL/GenBank/DDBJ whole genome shotgun (WGS) entry which is preliminary data.</text>
</comment>
<dbReference type="PANTHER" id="PTHR46912:SF1">
    <property type="entry name" value="HIGH MOBILITY GROUP B PROTEIN 13"/>
    <property type="match status" value="1"/>
</dbReference>
<dbReference type="InterPro" id="IPR009071">
    <property type="entry name" value="HMG_box_dom"/>
</dbReference>
<dbReference type="InterPro" id="IPR044601">
    <property type="entry name" value="HMGB6/HMGB13"/>
</dbReference>
<dbReference type="PANTHER" id="PTHR46912">
    <property type="entry name" value="HIGH MOBILITY GROUP B PROTEIN 13"/>
    <property type="match status" value="1"/>
</dbReference>
<keyword evidence="1" id="KW-0539">Nucleus</keyword>
<name>A0A9Q1L4F0_9SOLA</name>
<feature type="domain" description="HMG box" evidence="4">
    <location>
        <begin position="20"/>
        <end position="88"/>
    </location>
</feature>
<reference evidence="6" key="1">
    <citation type="journal article" date="2023" name="Proc. Natl. Acad. Sci. U.S.A.">
        <title>Genomic and structural basis for evolution of tropane alkaloid biosynthesis.</title>
        <authorList>
            <person name="Wanga Y.-J."/>
            <person name="Taina T."/>
            <person name="Yua J.-Y."/>
            <person name="Lia J."/>
            <person name="Xua B."/>
            <person name="Chenc J."/>
            <person name="D'Auriad J.C."/>
            <person name="Huanga J.-P."/>
            <person name="Huanga S.-X."/>
        </authorList>
    </citation>
    <scope>NUCLEOTIDE SEQUENCE [LARGE SCALE GENOMIC DNA]</scope>
    <source>
        <strain evidence="6">cv. KIB-2019</strain>
    </source>
</reference>
<dbReference type="OrthoDB" id="1744851at2759"/>
<feature type="DNA-binding region" description="HMG box" evidence="1">
    <location>
        <begin position="20"/>
        <end position="88"/>
    </location>
</feature>
<keyword evidence="2" id="KW-0175">Coiled coil</keyword>
<feature type="region of interest" description="Disordered" evidence="3">
    <location>
        <begin position="1"/>
        <end position="31"/>
    </location>
</feature>
<proteinExistence type="predicted"/>
<keyword evidence="1" id="KW-0238">DNA-binding</keyword>
<dbReference type="SMART" id="SM00398">
    <property type="entry name" value="HMG"/>
    <property type="match status" value="1"/>
</dbReference>
<dbReference type="InterPro" id="IPR036910">
    <property type="entry name" value="HMG_box_dom_sf"/>
</dbReference>
<dbReference type="SUPFAM" id="SSF47095">
    <property type="entry name" value="HMG-box"/>
    <property type="match status" value="1"/>
</dbReference>
<evidence type="ECO:0000256" key="3">
    <source>
        <dbReference type="SAM" id="MobiDB-lite"/>
    </source>
</evidence>
<keyword evidence="6" id="KW-1185">Reference proteome</keyword>
<dbReference type="PROSITE" id="PS50118">
    <property type="entry name" value="HMG_BOX_2"/>
    <property type="match status" value="1"/>
</dbReference>
<evidence type="ECO:0000256" key="1">
    <source>
        <dbReference type="PROSITE-ProRule" id="PRU00267"/>
    </source>
</evidence>
<gene>
    <name evidence="5" type="ORF">K7X08_029471</name>
</gene>